<evidence type="ECO:0000256" key="4">
    <source>
        <dbReference type="ARBA" id="ARBA00022475"/>
    </source>
</evidence>
<evidence type="ECO:0000256" key="7">
    <source>
        <dbReference type="ARBA" id="ARBA00023136"/>
    </source>
</evidence>
<dbReference type="PANTHER" id="PTHR30472:SF64">
    <property type="entry name" value="IRON(3+)-HYDROXAMATE IMPORT SYSTEM PERMEASE PROTEIN FHUG"/>
    <property type="match status" value="1"/>
</dbReference>
<keyword evidence="5 8" id="KW-0812">Transmembrane</keyword>
<evidence type="ECO:0000256" key="8">
    <source>
        <dbReference type="SAM" id="Phobius"/>
    </source>
</evidence>
<protein>
    <submittedName>
        <fullName evidence="9">Iron ABC transporter permease</fullName>
    </submittedName>
</protein>
<dbReference type="RefSeq" id="WP_111686651.1">
    <property type="nucleotide sequence ID" value="NZ_JAAJBE010000011.1"/>
</dbReference>
<keyword evidence="7 8" id="KW-0472">Membrane</keyword>
<feature type="transmembrane region" description="Helical" evidence="8">
    <location>
        <begin position="304"/>
        <end position="327"/>
    </location>
</feature>
<reference evidence="9" key="1">
    <citation type="submission" date="2020-02" db="EMBL/GenBank/DDBJ databases">
        <title>Antibiotic resistance/susceptibility profiles of lactic acid-producing cocci isolated from the human vagina, and analysis of the genetic basis of atypical resistances.</title>
        <authorList>
            <person name="Sirichoat A."/>
            <person name="Florez A.B."/>
            <person name="Vazquez L."/>
            <person name="Buppasiri P."/>
            <person name="Panya M."/>
            <person name="Lulitanond V."/>
            <person name="Mayo B."/>
        </authorList>
    </citation>
    <scope>NUCLEOTIDE SEQUENCE</scope>
    <source>
        <strain evidence="9">VA08-2AN</strain>
    </source>
</reference>
<name>A0A6G4NC16_STRSL</name>
<dbReference type="EMBL" id="JAAJBE010000011">
    <property type="protein sequence ID" value="NGG28180.1"/>
    <property type="molecule type" value="Genomic_DNA"/>
</dbReference>
<dbReference type="GO" id="GO:0033214">
    <property type="term" value="P:siderophore-iron import into cell"/>
    <property type="evidence" value="ECO:0007669"/>
    <property type="project" value="TreeGrafter"/>
</dbReference>
<accession>A0A6G4NC16</accession>
<dbReference type="SUPFAM" id="SSF81345">
    <property type="entry name" value="ABC transporter involved in vitamin B12 uptake, BtuC"/>
    <property type="match status" value="1"/>
</dbReference>
<feature type="transmembrane region" description="Helical" evidence="8">
    <location>
        <begin position="194"/>
        <end position="213"/>
    </location>
</feature>
<dbReference type="PANTHER" id="PTHR30472">
    <property type="entry name" value="FERRIC ENTEROBACTIN TRANSPORT SYSTEM PERMEASE PROTEIN"/>
    <property type="match status" value="1"/>
</dbReference>
<dbReference type="CDD" id="cd06550">
    <property type="entry name" value="TM_ABC_iron-siderophores_like"/>
    <property type="match status" value="1"/>
</dbReference>
<feature type="transmembrane region" description="Helical" evidence="8">
    <location>
        <begin position="57"/>
        <end position="79"/>
    </location>
</feature>
<dbReference type="Pfam" id="PF01032">
    <property type="entry name" value="FecCD"/>
    <property type="match status" value="1"/>
</dbReference>
<feature type="transmembrane region" description="Helical" evidence="8">
    <location>
        <begin position="91"/>
        <end position="112"/>
    </location>
</feature>
<evidence type="ECO:0000256" key="2">
    <source>
        <dbReference type="ARBA" id="ARBA00007935"/>
    </source>
</evidence>
<dbReference type="AlphaFoldDB" id="A0A6G4NC16"/>
<feature type="transmembrane region" description="Helical" evidence="8">
    <location>
        <begin position="152"/>
        <end position="174"/>
    </location>
</feature>
<keyword evidence="4" id="KW-1003">Cell membrane</keyword>
<dbReference type="InterPro" id="IPR000522">
    <property type="entry name" value="ABC_transptr_permease_BtuC"/>
</dbReference>
<dbReference type="GO" id="GO:0005886">
    <property type="term" value="C:plasma membrane"/>
    <property type="evidence" value="ECO:0007669"/>
    <property type="project" value="UniProtKB-SubCell"/>
</dbReference>
<gene>
    <name evidence="9" type="ORF">G5S97_06465</name>
</gene>
<sequence>MMTRQRLITSYLVLTGLLGLSILLSLSMGYARSSFLDVIDLILGQSSSAMTFIMTTIRLPRIIACLFGGASLAISGMLLQTLTKNPLADSGILGINTGAGFMIALVIGYLNITSASAISLLPFMAMLGGIATIATVYLMARKKNHGISPTRLIVTGVGVSTMLSGVMVSITSTLSPDKMDYIISFLSGKVSGATWENISLFAPIFVLLWIITYSRSRYLNIMALNEQTALALGLDLKRERLITIILSTALAALSVVMIGNITFVGLVAGHITRRFMGGDHRIILPFGMMTGMILLLVADTIGRVLLVGSGIPTGLIVSCIGAPYFLWLMSKTKENS</sequence>
<evidence type="ECO:0000256" key="6">
    <source>
        <dbReference type="ARBA" id="ARBA00022989"/>
    </source>
</evidence>
<feature type="transmembrane region" description="Helical" evidence="8">
    <location>
        <begin position="241"/>
        <end position="268"/>
    </location>
</feature>
<dbReference type="InterPro" id="IPR037294">
    <property type="entry name" value="ABC_BtuC-like"/>
</dbReference>
<dbReference type="Gene3D" id="1.10.3470.10">
    <property type="entry name" value="ABC transporter involved in vitamin B12 uptake, BtuC"/>
    <property type="match status" value="1"/>
</dbReference>
<keyword evidence="3" id="KW-0813">Transport</keyword>
<dbReference type="GO" id="GO:0022857">
    <property type="term" value="F:transmembrane transporter activity"/>
    <property type="evidence" value="ECO:0007669"/>
    <property type="project" value="InterPro"/>
</dbReference>
<proteinExistence type="inferred from homology"/>
<feature type="transmembrane region" description="Helical" evidence="8">
    <location>
        <begin position="280"/>
        <end position="297"/>
    </location>
</feature>
<comment type="subcellular location">
    <subcellularLocation>
        <location evidence="1">Cell membrane</location>
        <topology evidence="1">Multi-pass membrane protein</topology>
    </subcellularLocation>
</comment>
<feature type="transmembrane region" description="Helical" evidence="8">
    <location>
        <begin position="118"/>
        <end position="140"/>
    </location>
</feature>
<keyword evidence="6 8" id="KW-1133">Transmembrane helix</keyword>
<evidence type="ECO:0000256" key="3">
    <source>
        <dbReference type="ARBA" id="ARBA00022448"/>
    </source>
</evidence>
<comment type="caution">
    <text evidence="9">The sequence shown here is derived from an EMBL/GenBank/DDBJ whole genome shotgun (WGS) entry which is preliminary data.</text>
</comment>
<evidence type="ECO:0000313" key="9">
    <source>
        <dbReference type="EMBL" id="NGG28180.1"/>
    </source>
</evidence>
<comment type="similarity">
    <text evidence="2">Belongs to the binding-protein-dependent transport system permease family. FecCD subfamily.</text>
</comment>
<evidence type="ECO:0000256" key="5">
    <source>
        <dbReference type="ARBA" id="ARBA00022692"/>
    </source>
</evidence>
<organism evidence="9">
    <name type="scientific">Streptococcus salivarius</name>
    <dbReference type="NCBI Taxonomy" id="1304"/>
    <lineage>
        <taxon>Bacteria</taxon>
        <taxon>Bacillati</taxon>
        <taxon>Bacillota</taxon>
        <taxon>Bacilli</taxon>
        <taxon>Lactobacillales</taxon>
        <taxon>Streptococcaceae</taxon>
        <taxon>Streptococcus</taxon>
    </lineage>
</organism>
<evidence type="ECO:0000256" key="1">
    <source>
        <dbReference type="ARBA" id="ARBA00004651"/>
    </source>
</evidence>
<dbReference type="FunFam" id="1.10.3470.10:FF:000001">
    <property type="entry name" value="Vitamin B12 ABC transporter permease BtuC"/>
    <property type="match status" value="1"/>
</dbReference>